<accession>A0A2S2R0U5</accession>
<dbReference type="Gene3D" id="3.50.50.60">
    <property type="entry name" value="FAD/NAD(P)-binding domain"/>
    <property type="match status" value="1"/>
</dbReference>
<dbReference type="InterPro" id="IPR000172">
    <property type="entry name" value="GMC_OxRdtase_N"/>
</dbReference>
<keyword evidence="6" id="KW-1185">Reference proteome</keyword>
<evidence type="ECO:0000259" key="3">
    <source>
        <dbReference type="Pfam" id="PF00732"/>
    </source>
</evidence>
<name>A0A2S2R0U5_9HEMI</name>
<proteinExistence type="inferred from homology"/>
<dbReference type="OrthoDB" id="269227at2759"/>
<dbReference type="InterPro" id="IPR012132">
    <property type="entry name" value="GMC_OxRdtase"/>
</dbReference>
<feature type="binding site" evidence="2">
    <location>
        <position position="150"/>
    </location>
    <ligand>
        <name>FAD</name>
        <dbReference type="ChEBI" id="CHEBI:57692"/>
    </ligand>
</feature>
<dbReference type="SUPFAM" id="SSF54373">
    <property type="entry name" value="FAD-linked reductases, C-terminal domain"/>
    <property type="match status" value="1"/>
</dbReference>
<dbReference type="SUPFAM" id="SSF51905">
    <property type="entry name" value="FAD/NAD(P)-binding domain"/>
    <property type="match status" value="1"/>
</dbReference>
<comment type="cofactor">
    <cofactor evidence="2">
        <name>FAD</name>
        <dbReference type="ChEBI" id="CHEBI:57692"/>
    </cofactor>
</comment>
<keyword evidence="2" id="KW-0285">Flavoprotein</keyword>
<evidence type="ECO:0000313" key="5">
    <source>
        <dbReference type="EMBL" id="MBY83544.1"/>
    </source>
</evidence>
<dbReference type="PANTHER" id="PTHR11552">
    <property type="entry name" value="GLUCOSE-METHANOL-CHOLINE GMC OXIDOREDUCTASE"/>
    <property type="match status" value="1"/>
</dbReference>
<dbReference type="Gene3D" id="3.30.560.10">
    <property type="entry name" value="Glucose Oxidase, domain 3"/>
    <property type="match status" value="1"/>
</dbReference>
<dbReference type="GO" id="GO:0050660">
    <property type="term" value="F:flavin adenine dinucleotide binding"/>
    <property type="evidence" value="ECO:0007669"/>
    <property type="project" value="InterPro"/>
</dbReference>
<dbReference type="RefSeq" id="XP_025405597.1">
    <property type="nucleotide sequence ID" value="XM_025549812.1"/>
</dbReference>
<comment type="similarity">
    <text evidence="1">Belongs to the GMC oxidoreductase family.</text>
</comment>
<dbReference type="AlphaFoldDB" id="A0A2S2R0U5"/>
<dbReference type="Pfam" id="PF05199">
    <property type="entry name" value="GMC_oxred_C"/>
    <property type="match status" value="1"/>
</dbReference>
<protein>
    <submittedName>
        <fullName evidence="5 7">Glucose dehydrogenase</fullName>
    </submittedName>
</protein>
<evidence type="ECO:0000313" key="7">
    <source>
        <dbReference type="RefSeq" id="XP_025405597.1"/>
    </source>
</evidence>
<dbReference type="InterPro" id="IPR007867">
    <property type="entry name" value="GMC_OxRtase_C"/>
</dbReference>
<keyword evidence="2" id="KW-0274">FAD</keyword>
<evidence type="ECO:0000256" key="2">
    <source>
        <dbReference type="PIRSR" id="PIRSR000137-2"/>
    </source>
</evidence>
<feature type="domain" description="Glucose-methanol-choline oxidoreductase C-terminal" evidence="4">
    <location>
        <begin position="462"/>
        <end position="602"/>
    </location>
</feature>
<evidence type="ECO:0000259" key="4">
    <source>
        <dbReference type="Pfam" id="PF05199"/>
    </source>
</evidence>
<dbReference type="InterPro" id="IPR036188">
    <property type="entry name" value="FAD/NAD-bd_sf"/>
</dbReference>
<dbReference type="EMBL" id="GGMS01014341">
    <property type="protein sequence ID" value="MBY83544.1"/>
    <property type="molecule type" value="Transcribed_RNA"/>
</dbReference>
<reference evidence="7" key="2">
    <citation type="submission" date="2025-04" db="UniProtKB">
        <authorList>
            <consortium name="RefSeq"/>
        </authorList>
    </citation>
    <scope>IDENTIFICATION</scope>
    <source>
        <tissue evidence="7">Whole body</tissue>
    </source>
</reference>
<dbReference type="Pfam" id="PF00732">
    <property type="entry name" value="GMC_oxred_N"/>
    <property type="match status" value="1"/>
</dbReference>
<gene>
    <name evidence="5" type="primary">Gld_10</name>
    <name evidence="7" type="synonym">LOC112679877</name>
    <name evidence="5" type="ORF">g.117196</name>
</gene>
<reference evidence="5" key="1">
    <citation type="submission" date="2018-04" db="EMBL/GenBank/DDBJ databases">
        <title>Transcriptome assembly of Sipha flava.</title>
        <authorList>
            <person name="Scully E.D."/>
            <person name="Geib S.M."/>
            <person name="Palmer N.A."/>
            <person name="Koch K."/>
            <person name="Bradshaw J."/>
            <person name="Heng-Moss T."/>
            <person name="Sarath G."/>
        </authorList>
    </citation>
    <scope>NUCLEOTIDE SEQUENCE</scope>
</reference>
<organism evidence="5">
    <name type="scientific">Sipha flava</name>
    <name type="common">yellow sugarcane aphid</name>
    <dbReference type="NCBI Taxonomy" id="143950"/>
    <lineage>
        <taxon>Eukaryota</taxon>
        <taxon>Metazoa</taxon>
        <taxon>Ecdysozoa</taxon>
        <taxon>Arthropoda</taxon>
        <taxon>Hexapoda</taxon>
        <taxon>Insecta</taxon>
        <taxon>Pterygota</taxon>
        <taxon>Neoptera</taxon>
        <taxon>Paraneoptera</taxon>
        <taxon>Hemiptera</taxon>
        <taxon>Sternorrhyncha</taxon>
        <taxon>Aphidomorpha</taxon>
        <taxon>Aphidoidea</taxon>
        <taxon>Aphididae</taxon>
        <taxon>Sipha</taxon>
    </lineage>
</organism>
<evidence type="ECO:0000313" key="6">
    <source>
        <dbReference type="Proteomes" id="UP000694846"/>
    </source>
</evidence>
<sequence length="626" mass="68094">MPPESCECKWFDSSFLSGSCGSTGSLAFFMSLVDLVIRSQCSVADPCRRRTTATRFPAGLEYPEELDFVVVGGGVAGSVVAARLSEVPGWTVGLLEAGPEEPTATSVPAFASAAMGTELDWRYLTEPQENACLATGGICAWPRGKMLGGTGAMTGMMYSRGHRRLYDGWRDAGITGWGYDDVLPYFKKSEANRNPGLVEPDYHGFDGPISVQQFAHRPPMADSIVRAGVELGYRTGDLNGHNQTGFSVAQVMVDDGLRMSTSRAYLRPAHGRPNLFVKINSRATGLVLNKLNNRVQGVKYVDQYGEHMVRARKEVILSAGVVGSAHLLLVSGIGPAEELLRAGVTVFQDLPVGRNLQHHVSVGIAATVNASEEAHYLTMDGISEFLATRTGPLASTGLTQTTGFLTTSYAVDGVPDAQVYFDGLAPNCDKIPIDPEGPAYRNIDDGSKRAYVWARPTYLLTRSRGYIALRTGNPFDNPIIQPRYFQDRRDVLAMVESIRLVLALMGTRALAEWDMQPDPTPYPDCAHYPHGSDAYWICVVVTDTKPENHHSGTCKMGPVSDPETVVDPELRVLGIPNLRVMDASVFPTGPNCNPIAPVIMVAEKGSDMVKQTWRAYTHEYNVPPTK</sequence>
<dbReference type="GO" id="GO:0016614">
    <property type="term" value="F:oxidoreductase activity, acting on CH-OH group of donors"/>
    <property type="evidence" value="ECO:0007669"/>
    <property type="project" value="InterPro"/>
</dbReference>
<feature type="domain" description="Glucose-methanol-choline oxidoreductase N-terminal" evidence="3">
    <location>
        <begin position="67"/>
        <end position="360"/>
    </location>
</feature>
<dbReference type="Proteomes" id="UP000694846">
    <property type="component" value="Unplaced"/>
</dbReference>
<evidence type="ECO:0000256" key="1">
    <source>
        <dbReference type="ARBA" id="ARBA00010790"/>
    </source>
</evidence>
<dbReference type="PANTHER" id="PTHR11552:SF217">
    <property type="entry name" value="GLUCOSE DEHYDROGENASE [FAD, QUINONE]"/>
    <property type="match status" value="1"/>
</dbReference>
<dbReference type="PIRSF" id="PIRSF000137">
    <property type="entry name" value="Alcohol_oxidase"/>
    <property type="match status" value="1"/>
</dbReference>